<dbReference type="Proteomes" id="UP000799750">
    <property type="component" value="Unassembled WGS sequence"/>
</dbReference>
<proteinExistence type="predicted"/>
<dbReference type="AlphaFoldDB" id="A0A6A6QQ91"/>
<feature type="compositionally biased region" description="Acidic residues" evidence="1">
    <location>
        <begin position="70"/>
        <end position="81"/>
    </location>
</feature>
<feature type="compositionally biased region" description="Polar residues" evidence="1">
    <location>
        <begin position="55"/>
        <end position="69"/>
    </location>
</feature>
<protein>
    <submittedName>
        <fullName evidence="2">Uncharacterized protein</fullName>
    </submittedName>
</protein>
<organism evidence="2 3">
    <name type="scientific">Lophium mytilinum</name>
    <dbReference type="NCBI Taxonomy" id="390894"/>
    <lineage>
        <taxon>Eukaryota</taxon>
        <taxon>Fungi</taxon>
        <taxon>Dikarya</taxon>
        <taxon>Ascomycota</taxon>
        <taxon>Pezizomycotina</taxon>
        <taxon>Dothideomycetes</taxon>
        <taxon>Pleosporomycetidae</taxon>
        <taxon>Mytilinidiales</taxon>
        <taxon>Mytilinidiaceae</taxon>
        <taxon>Lophium</taxon>
    </lineage>
</organism>
<feature type="compositionally biased region" description="Basic residues" evidence="1">
    <location>
        <begin position="39"/>
        <end position="54"/>
    </location>
</feature>
<keyword evidence="3" id="KW-1185">Reference proteome</keyword>
<sequence>MEERFQGPRERVSSLENGKAKDRSGEMMPPPPLPTSGSHPKRIPHQLVAFRRRSPQSSVGTHSRQLLESSDQDINLDDDPEDATKDLKLPDVGAQSNTTQRYRPGAFGRPLGQWVEKKAVTTSASSRRDNSHQYPSQLNTWRSQASNLGQPSNTPAANANANGTPLTTPSTTTQGKRKWDQPSSILVNWLRKAVASGDWDGNLVDEFLHQRPKIARVRGSGRGVPQPISLEALKVAKIILHDDVTALVDPDIKSGDPIRVDTPSGPRSAKRRNSIIMEYKSEKVAVCVRITTHGERGISFIRPQFRSNHLGIRLANDATYVNHANGPELLANATAGFKLSPNSYVILECFDYHVKGNEFINGELCPDSFAELTKELTKKGQL</sequence>
<feature type="compositionally biased region" description="Basic and acidic residues" evidence="1">
    <location>
        <begin position="1"/>
        <end position="25"/>
    </location>
</feature>
<accession>A0A6A6QQ91</accession>
<evidence type="ECO:0000313" key="3">
    <source>
        <dbReference type="Proteomes" id="UP000799750"/>
    </source>
</evidence>
<feature type="compositionally biased region" description="Polar residues" evidence="1">
    <location>
        <begin position="132"/>
        <end position="150"/>
    </location>
</feature>
<dbReference type="EMBL" id="MU004190">
    <property type="protein sequence ID" value="KAF2494585.1"/>
    <property type="molecule type" value="Genomic_DNA"/>
</dbReference>
<feature type="compositionally biased region" description="Low complexity" evidence="1">
    <location>
        <begin position="151"/>
        <end position="173"/>
    </location>
</feature>
<feature type="region of interest" description="Disordered" evidence="1">
    <location>
        <begin position="1"/>
        <end position="179"/>
    </location>
</feature>
<reference evidence="2" key="1">
    <citation type="journal article" date="2020" name="Stud. Mycol.">
        <title>101 Dothideomycetes genomes: a test case for predicting lifestyles and emergence of pathogens.</title>
        <authorList>
            <person name="Haridas S."/>
            <person name="Albert R."/>
            <person name="Binder M."/>
            <person name="Bloem J."/>
            <person name="Labutti K."/>
            <person name="Salamov A."/>
            <person name="Andreopoulos B."/>
            <person name="Baker S."/>
            <person name="Barry K."/>
            <person name="Bills G."/>
            <person name="Bluhm B."/>
            <person name="Cannon C."/>
            <person name="Castanera R."/>
            <person name="Culley D."/>
            <person name="Daum C."/>
            <person name="Ezra D."/>
            <person name="Gonzalez J."/>
            <person name="Henrissat B."/>
            <person name="Kuo A."/>
            <person name="Liang C."/>
            <person name="Lipzen A."/>
            <person name="Lutzoni F."/>
            <person name="Magnuson J."/>
            <person name="Mondo S."/>
            <person name="Nolan M."/>
            <person name="Ohm R."/>
            <person name="Pangilinan J."/>
            <person name="Park H.-J."/>
            <person name="Ramirez L."/>
            <person name="Alfaro M."/>
            <person name="Sun H."/>
            <person name="Tritt A."/>
            <person name="Yoshinaga Y."/>
            <person name="Zwiers L.-H."/>
            <person name="Turgeon B."/>
            <person name="Goodwin S."/>
            <person name="Spatafora J."/>
            <person name="Crous P."/>
            <person name="Grigoriev I."/>
        </authorList>
    </citation>
    <scope>NUCLEOTIDE SEQUENCE</scope>
    <source>
        <strain evidence="2">CBS 269.34</strain>
    </source>
</reference>
<gene>
    <name evidence="2" type="ORF">BU16DRAFT_562237</name>
</gene>
<evidence type="ECO:0000313" key="2">
    <source>
        <dbReference type="EMBL" id="KAF2494585.1"/>
    </source>
</evidence>
<evidence type="ECO:0000256" key="1">
    <source>
        <dbReference type="SAM" id="MobiDB-lite"/>
    </source>
</evidence>
<name>A0A6A6QQ91_9PEZI</name>